<dbReference type="AlphaFoldDB" id="A0A7Y9XYA8"/>
<keyword evidence="2" id="KW-1185">Reference proteome</keyword>
<dbReference type="EMBL" id="JACBZF010000007">
    <property type="protein sequence ID" value="NYH96834.1"/>
    <property type="molecule type" value="Genomic_DNA"/>
</dbReference>
<evidence type="ECO:0000313" key="1">
    <source>
        <dbReference type="EMBL" id="NYH96834.1"/>
    </source>
</evidence>
<sequence>MLDALSSSRPGTCRIFFNTSGNVGTGQKNDPLDVLLVQYGYFCMAKNPSPQIPPDARAIYAQVKPDAPYGGRPDEPLSRAIVTHQKVRGTVQDGHVSRMRGGIGYYGDRGREGFRLLALSNNMYDMNKEVWPRLDKSTTCPPRLGQAIREMFRN</sequence>
<dbReference type="RefSeq" id="WP_179408637.1">
    <property type="nucleotide sequence ID" value="NZ_BMGF01000008.1"/>
</dbReference>
<dbReference type="Proteomes" id="UP000522081">
    <property type="component" value="Unassembled WGS sequence"/>
</dbReference>
<comment type="caution">
    <text evidence="1">The sequence shown here is derived from an EMBL/GenBank/DDBJ whole genome shotgun (WGS) entry which is preliminary data.</text>
</comment>
<gene>
    <name evidence="1" type="ORF">FHS75_003185</name>
</gene>
<name>A0A7Y9XYA8_9SPHN</name>
<proteinExistence type="predicted"/>
<reference evidence="1 2" key="1">
    <citation type="submission" date="2020-07" db="EMBL/GenBank/DDBJ databases">
        <title>Genomic Encyclopedia of Type Strains, Phase IV (KMG-IV): sequencing the most valuable type-strain genomes for metagenomic binning, comparative biology and taxonomic classification.</title>
        <authorList>
            <person name="Goeker M."/>
        </authorList>
    </citation>
    <scope>NUCLEOTIDE SEQUENCE [LARGE SCALE GENOMIC DNA]</scope>
    <source>
        <strain evidence="1 2">DSM 29043</strain>
    </source>
</reference>
<protein>
    <submittedName>
        <fullName evidence="1">Uncharacterized protein</fullName>
    </submittedName>
</protein>
<accession>A0A7Y9XYA8</accession>
<evidence type="ECO:0000313" key="2">
    <source>
        <dbReference type="Proteomes" id="UP000522081"/>
    </source>
</evidence>
<organism evidence="1 2">
    <name type="scientific">Novosphingobium marinum</name>
    <dbReference type="NCBI Taxonomy" id="1514948"/>
    <lineage>
        <taxon>Bacteria</taxon>
        <taxon>Pseudomonadati</taxon>
        <taxon>Pseudomonadota</taxon>
        <taxon>Alphaproteobacteria</taxon>
        <taxon>Sphingomonadales</taxon>
        <taxon>Sphingomonadaceae</taxon>
        <taxon>Novosphingobium</taxon>
    </lineage>
</organism>